<name>C1E1R1_MICCC</name>
<dbReference type="Pfam" id="PF12146">
    <property type="entry name" value="Hydrolase_4"/>
    <property type="match status" value="1"/>
</dbReference>
<gene>
    <name evidence="2" type="ORF">MICPUN_79723</name>
</gene>
<sequence>MSSTWNKLVNLVIRPPRAQYDPNEHLPGPRFRIAGVTHVRRDIDLAGADGLTLKCSHYEPEVRGNDPLPCVIYLHGNSGSRCDATEAIRLLLPARITVFAVDLGGSGMSEGEYVTLGVRETKDVECIVNHLRDQGLTSKIGLWGTSMGAVTAIMYANRDPSIAGVVLDSPFSSLPKLMLELVAQFTKGSRVGVPKMAARMALSFVRSSVKSRAKFDINDLDLRKVAPSTFCPALFAHGKDDDFIPPHHSETLHELYAGDKNYIAIDGDHNSPRPAFFFDSTVIFFCNVLDPPPTS</sequence>
<dbReference type="KEGG" id="mis:MICPUN_79723"/>
<evidence type="ECO:0000313" key="2">
    <source>
        <dbReference type="EMBL" id="ACO61784.1"/>
    </source>
</evidence>
<dbReference type="AlphaFoldDB" id="C1E1R1"/>
<feature type="non-terminal residue" evidence="2">
    <location>
        <position position="295"/>
    </location>
</feature>
<reference evidence="2 3" key="1">
    <citation type="journal article" date="2009" name="Science">
        <title>Green evolution and dynamic adaptations revealed by genomes of the marine picoeukaryotes Micromonas.</title>
        <authorList>
            <person name="Worden A.Z."/>
            <person name="Lee J.H."/>
            <person name="Mock T."/>
            <person name="Rouze P."/>
            <person name="Simmons M.P."/>
            <person name="Aerts A.L."/>
            <person name="Allen A.E."/>
            <person name="Cuvelier M.L."/>
            <person name="Derelle E."/>
            <person name="Everett M.V."/>
            <person name="Foulon E."/>
            <person name="Grimwood J."/>
            <person name="Gundlach H."/>
            <person name="Henrissat B."/>
            <person name="Napoli C."/>
            <person name="McDonald S.M."/>
            <person name="Parker M.S."/>
            <person name="Rombauts S."/>
            <person name="Salamov A."/>
            <person name="Von Dassow P."/>
            <person name="Badger J.H."/>
            <person name="Coutinho P.M."/>
            <person name="Demir E."/>
            <person name="Dubchak I."/>
            <person name="Gentemann C."/>
            <person name="Eikrem W."/>
            <person name="Gready J.E."/>
            <person name="John U."/>
            <person name="Lanier W."/>
            <person name="Lindquist E.A."/>
            <person name="Lucas S."/>
            <person name="Mayer K.F."/>
            <person name="Moreau H."/>
            <person name="Not F."/>
            <person name="Otillar R."/>
            <person name="Panaud O."/>
            <person name="Pangilinan J."/>
            <person name="Paulsen I."/>
            <person name="Piegu B."/>
            <person name="Poliakov A."/>
            <person name="Robbens S."/>
            <person name="Schmutz J."/>
            <person name="Toulza E."/>
            <person name="Wyss T."/>
            <person name="Zelensky A."/>
            <person name="Zhou K."/>
            <person name="Armbrust E.V."/>
            <person name="Bhattacharya D."/>
            <person name="Goodenough U.W."/>
            <person name="Van de Peer Y."/>
            <person name="Grigoriev I.V."/>
        </authorList>
    </citation>
    <scope>NUCLEOTIDE SEQUENCE [LARGE SCALE GENOMIC DNA]</scope>
    <source>
        <strain evidence="3">RCC299 / NOUM17</strain>
    </source>
</reference>
<proteinExistence type="predicted"/>
<dbReference type="FunCoup" id="C1E1R1">
    <property type="interactions" value="349"/>
</dbReference>
<dbReference type="Proteomes" id="UP000002009">
    <property type="component" value="Chromosome 3"/>
</dbReference>
<organism evidence="2 3">
    <name type="scientific">Micromonas commoda (strain RCC299 / NOUM17 / CCMP2709)</name>
    <name type="common">Picoplanktonic green alga</name>
    <dbReference type="NCBI Taxonomy" id="296587"/>
    <lineage>
        <taxon>Eukaryota</taxon>
        <taxon>Viridiplantae</taxon>
        <taxon>Chlorophyta</taxon>
        <taxon>Mamiellophyceae</taxon>
        <taxon>Mamiellales</taxon>
        <taxon>Mamiellaceae</taxon>
        <taxon>Micromonas</taxon>
    </lineage>
</organism>
<dbReference type="PANTHER" id="PTHR43358">
    <property type="entry name" value="ALPHA/BETA-HYDROLASE"/>
    <property type="match status" value="1"/>
</dbReference>
<dbReference type="RefSeq" id="XP_002500526.1">
    <property type="nucleotide sequence ID" value="XM_002500480.1"/>
</dbReference>
<dbReference type="EMBL" id="CP001324">
    <property type="protein sequence ID" value="ACO61784.1"/>
    <property type="molecule type" value="Genomic_DNA"/>
</dbReference>
<dbReference type="SUPFAM" id="SSF53474">
    <property type="entry name" value="alpha/beta-Hydrolases"/>
    <property type="match status" value="1"/>
</dbReference>
<dbReference type="InterPro" id="IPR052920">
    <property type="entry name" value="DNA-binding_regulatory"/>
</dbReference>
<dbReference type="InterPro" id="IPR022742">
    <property type="entry name" value="Hydrolase_4"/>
</dbReference>
<feature type="domain" description="Serine aminopeptidase S33" evidence="1">
    <location>
        <begin position="69"/>
        <end position="188"/>
    </location>
</feature>
<dbReference type="GeneID" id="8242144"/>
<keyword evidence="3" id="KW-1185">Reference proteome</keyword>
<dbReference type="MEROPS" id="S09.A29"/>
<accession>C1E1R1</accession>
<dbReference type="PANTHER" id="PTHR43358:SF4">
    <property type="entry name" value="ALPHA_BETA HYDROLASE FOLD-1 DOMAIN-CONTAINING PROTEIN"/>
    <property type="match status" value="1"/>
</dbReference>
<dbReference type="OMA" id="LRFQCSW"/>
<dbReference type="OrthoDB" id="10249433at2759"/>
<dbReference type="eggNOG" id="KOG1552">
    <property type="taxonomic scope" value="Eukaryota"/>
</dbReference>
<dbReference type="InParanoid" id="C1E1R1"/>
<evidence type="ECO:0000259" key="1">
    <source>
        <dbReference type="Pfam" id="PF12146"/>
    </source>
</evidence>
<evidence type="ECO:0000313" key="3">
    <source>
        <dbReference type="Proteomes" id="UP000002009"/>
    </source>
</evidence>
<dbReference type="InterPro" id="IPR029058">
    <property type="entry name" value="AB_hydrolase_fold"/>
</dbReference>
<protein>
    <recommendedName>
        <fullName evidence="1">Serine aminopeptidase S33 domain-containing protein</fullName>
    </recommendedName>
</protein>
<dbReference type="Gene3D" id="3.40.50.1820">
    <property type="entry name" value="alpha/beta hydrolase"/>
    <property type="match status" value="1"/>
</dbReference>